<dbReference type="PANTHER" id="PTHR42788">
    <property type="entry name" value="TAURINE IMPORT ATP-BINDING PROTEIN-RELATED"/>
    <property type="match status" value="1"/>
</dbReference>
<dbReference type="Proteomes" id="UP000316304">
    <property type="component" value="Unassembled WGS sequence"/>
</dbReference>
<dbReference type="RefSeq" id="WP_146593551.1">
    <property type="nucleotide sequence ID" value="NZ_SJPT01000001.1"/>
</dbReference>
<evidence type="ECO:0000256" key="1">
    <source>
        <dbReference type="ARBA" id="ARBA00022448"/>
    </source>
</evidence>
<accession>A0A5C6CRK5</accession>
<dbReference type="GO" id="GO:0005524">
    <property type="term" value="F:ATP binding"/>
    <property type="evidence" value="ECO:0007669"/>
    <property type="project" value="UniProtKB-KW"/>
</dbReference>
<dbReference type="PROSITE" id="PS50893">
    <property type="entry name" value="ABC_TRANSPORTER_2"/>
    <property type="match status" value="1"/>
</dbReference>
<dbReference type="InterPro" id="IPR003439">
    <property type="entry name" value="ABC_transporter-like_ATP-bd"/>
</dbReference>
<evidence type="ECO:0000256" key="2">
    <source>
        <dbReference type="ARBA" id="ARBA00022741"/>
    </source>
</evidence>
<evidence type="ECO:0000313" key="5">
    <source>
        <dbReference type="EMBL" id="TWU27008.1"/>
    </source>
</evidence>
<evidence type="ECO:0000313" key="6">
    <source>
        <dbReference type="Proteomes" id="UP000316304"/>
    </source>
</evidence>
<dbReference type="Gene3D" id="3.40.50.300">
    <property type="entry name" value="P-loop containing nucleotide triphosphate hydrolases"/>
    <property type="match status" value="1"/>
</dbReference>
<gene>
    <name evidence="5" type="primary">cmpD_1</name>
    <name evidence="5" type="ORF">Pla52o_08640</name>
</gene>
<dbReference type="SMART" id="SM00382">
    <property type="entry name" value="AAA"/>
    <property type="match status" value="1"/>
</dbReference>
<keyword evidence="1" id="KW-0813">Transport</keyword>
<proteinExistence type="predicted"/>
<sequence length="254" mass="27497">MTVLSSHASAIRCDNVTVEFDDGTRAVDRIDAEFPAGKITSLIGPSGCGKTTLLRLIAGLQRPTSGGVRLDPPAAQPAGEVAFVFQQPSLLPWRDALGNVLLPLELVSRDTGAQQRERAAAVLQTVGLGDAMGRMPHELSGGMKMRVSLARALVTEPRVLLMDEPFAALDDMLRNALGQLLLQLWSDFSLTVVMVTHNIAESCLLSHQIQVMQQGSIAQMIENPLPWPRNAALRRTAEFGMFYGVISDSLREPS</sequence>
<dbReference type="PROSITE" id="PS00211">
    <property type="entry name" value="ABC_TRANSPORTER_1"/>
    <property type="match status" value="1"/>
</dbReference>
<keyword evidence="6" id="KW-1185">Reference proteome</keyword>
<dbReference type="InterPro" id="IPR003593">
    <property type="entry name" value="AAA+_ATPase"/>
</dbReference>
<reference evidence="5 6" key="1">
    <citation type="submission" date="2019-02" db="EMBL/GenBank/DDBJ databases">
        <title>Deep-cultivation of Planctomycetes and their phenomic and genomic characterization uncovers novel biology.</title>
        <authorList>
            <person name="Wiegand S."/>
            <person name="Jogler M."/>
            <person name="Boedeker C."/>
            <person name="Pinto D."/>
            <person name="Vollmers J."/>
            <person name="Rivas-Marin E."/>
            <person name="Kohn T."/>
            <person name="Peeters S.H."/>
            <person name="Heuer A."/>
            <person name="Rast P."/>
            <person name="Oberbeckmann S."/>
            <person name="Bunk B."/>
            <person name="Jeske O."/>
            <person name="Meyerdierks A."/>
            <person name="Storesund J.E."/>
            <person name="Kallscheuer N."/>
            <person name="Luecker S."/>
            <person name="Lage O.M."/>
            <person name="Pohl T."/>
            <person name="Merkel B.J."/>
            <person name="Hornburger P."/>
            <person name="Mueller R.-W."/>
            <person name="Bruemmer F."/>
            <person name="Labrenz M."/>
            <person name="Spormann A.M."/>
            <person name="Op Den Camp H."/>
            <person name="Overmann J."/>
            <person name="Amann R."/>
            <person name="Jetten M.S.M."/>
            <person name="Mascher T."/>
            <person name="Medema M.H."/>
            <person name="Devos D.P."/>
            <person name="Kaster A.-K."/>
            <person name="Ovreas L."/>
            <person name="Rohde M."/>
            <person name="Galperin M.Y."/>
            <person name="Jogler C."/>
        </authorList>
    </citation>
    <scope>NUCLEOTIDE SEQUENCE [LARGE SCALE GENOMIC DNA]</scope>
    <source>
        <strain evidence="5 6">Pla52o</strain>
    </source>
</reference>
<dbReference type="GO" id="GO:0016887">
    <property type="term" value="F:ATP hydrolysis activity"/>
    <property type="evidence" value="ECO:0007669"/>
    <property type="project" value="InterPro"/>
</dbReference>
<dbReference type="OrthoDB" id="2151853at2"/>
<organism evidence="5 6">
    <name type="scientific">Novipirellula galeiformis</name>
    <dbReference type="NCBI Taxonomy" id="2528004"/>
    <lineage>
        <taxon>Bacteria</taxon>
        <taxon>Pseudomonadati</taxon>
        <taxon>Planctomycetota</taxon>
        <taxon>Planctomycetia</taxon>
        <taxon>Pirellulales</taxon>
        <taxon>Pirellulaceae</taxon>
        <taxon>Novipirellula</taxon>
    </lineage>
</organism>
<dbReference type="InterPro" id="IPR027417">
    <property type="entry name" value="P-loop_NTPase"/>
</dbReference>
<comment type="caution">
    <text evidence="5">The sequence shown here is derived from an EMBL/GenBank/DDBJ whole genome shotgun (WGS) entry which is preliminary data.</text>
</comment>
<keyword evidence="5" id="KW-0378">Hydrolase</keyword>
<dbReference type="Pfam" id="PF00005">
    <property type="entry name" value="ABC_tran"/>
    <property type="match status" value="1"/>
</dbReference>
<dbReference type="EMBL" id="SJPT01000001">
    <property type="protein sequence ID" value="TWU27008.1"/>
    <property type="molecule type" value="Genomic_DNA"/>
</dbReference>
<dbReference type="AlphaFoldDB" id="A0A5C6CRK5"/>
<feature type="domain" description="ABC transporter" evidence="4">
    <location>
        <begin position="11"/>
        <end position="239"/>
    </location>
</feature>
<keyword evidence="3 5" id="KW-0067">ATP-binding</keyword>
<dbReference type="InterPro" id="IPR017871">
    <property type="entry name" value="ABC_transporter-like_CS"/>
</dbReference>
<protein>
    <submittedName>
        <fullName evidence="5">Bicarbonate transport ATP-binding protein CmpD</fullName>
        <ecNumber evidence="5">3.6.3.-</ecNumber>
    </submittedName>
</protein>
<dbReference type="InterPro" id="IPR050166">
    <property type="entry name" value="ABC_transporter_ATP-bind"/>
</dbReference>
<dbReference type="SUPFAM" id="SSF52540">
    <property type="entry name" value="P-loop containing nucleoside triphosphate hydrolases"/>
    <property type="match status" value="1"/>
</dbReference>
<dbReference type="PANTHER" id="PTHR42788:SF20">
    <property type="entry name" value="ABC TRANSPORTER ATP-BINDING PROTEIN"/>
    <property type="match status" value="1"/>
</dbReference>
<evidence type="ECO:0000259" key="4">
    <source>
        <dbReference type="PROSITE" id="PS50893"/>
    </source>
</evidence>
<dbReference type="EC" id="3.6.3.-" evidence="5"/>
<name>A0A5C6CRK5_9BACT</name>
<dbReference type="CDD" id="cd03293">
    <property type="entry name" value="ABC_NrtD_SsuB_transporters"/>
    <property type="match status" value="1"/>
</dbReference>
<keyword evidence="2" id="KW-0547">Nucleotide-binding</keyword>
<evidence type="ECO:0000256" key="3">
    <source>
        <dbReference type="ARBA" id="ARBA00022840"/>
    </source>
</evidence>